<evidence type="ECO:0000313" key="2">
    <source>
        <dbReference type="Proteomes" id="UP001462554"/>
    </source>
</evidence>
<evidence type="ECO:0000313" key="1">
    <source>
        <dbReference type="EMBL" id="MEQ2397086.1"/>
    </source>
</evidence>
<proteinExistence type="predicted"/>
<name>A0ABV1C8P2_9BIFI</name>
<keyword evidence="2" id="KW-1185">Reference proteome</keyword>
<accession>A0ABV1C8P2</accession>
<sequence>MNGQVQRIGSDDPMFGNPYEISLDAAYGDNLVAQAGHLLHFVTADSHGAENLERLFAASLLQPHLHLFWVIYGGGGNGKGILLGSLRQTSP</sequence>
<dbReference type="EMBL" id="JBBMFR010000004">
    <property type="protein sequence ID" value="MEQ2397086.1"/>
    <property type="molecule type" value="Genomic_DNA"/>
</dbReference>
<protein>
    <submittedName>
        <fullName evidence="1">Uncharacterized protein</fullName>
    </submittedName>
</protein>
<dbReference type="Proteomes" id="UP001462554">
    <property type="component" value="Unassembled WGS sequence"/>
</dbReference>
<comment type="caution">
    <text evidence="1">The sequence shown here is derived from an EMBL/GenBank/DDBJ whole genome shotgun (WGS) entry which is preliminary data.</text>
</comment>
<reference evidence="1 2" key="1">
    <citation type="submission" date="2024-03" db="EMBL/GenBank/DDBJ databases">
        <title>Human intestinal bacterial collection.</title>
        <authorList>
            <person name="Pauvert C."/>
            <person name="Hitch T.C.A."/>
            <person name="Clavel T."/>
        </authorList>
    </citation>
    <scope>NUCLEOTIDE SEQUENCE [LARGE SCALE GENOMIC DNA]</scope>
    <source>
        <strain evidence="1 2">CLA-AA-H311</strain>
    </source>
</reference>
<gene>
    <name evidence="1" type="ORF">WMO36_04275</name>
</gene>
<dbReference type="RefSeq" id="WP_349076944.1">
    <property type="nucleotide sequence ID" value="NZ_JBBMFR010000004.1"/>
</dbReference>
<organism evidence="1 2">
    <name type="scientific">Bifidobacterium hominis</name>
    <dbReference type="NCBI Taxonomy" id="3133177"/>
    <lineage>
        <taxon>Bacteria</taxon>
        <taxon>Bacillati</taxon>
        <taxon>Actinomycetota</taxon>
        <taxon>Actinomycetes</taxon>
        <taxon>Bifidobacteriales</taxon>
        <taxon>Bifidobacteriaceae</taxon>
        <taxon>Bifidobacterium</taxon>
    </lineage>
</organism>